<evidence type="ECO:0000313" key="3">
    <source>
        <dbReference type="Proteomes" id="UP000054565"/>
    </source>
</evidence>
<dbReference type="Proteomes" id="UP000054565">
    <property type="component" value="Unassembled WGS sequence"/>
</dbReference>
<protein>
    <submittedName>
        <fullName evidence="2">Uncharacterized protein</fullName>
    </submittedName>
</protein>
<name>A0A0J7B6H2_COCIT</name>
<evidence type="ECO:0000313" key="2">
    <source>
        <dbReference type="EMBL" id="KMP05537.1"/>
    </source>
</evidence>
<sequence length="105" mass="11510">MQPPKRWANPPRADFESEGSRGKKGLVSTWPCPSGAPGEGRAKPAQVCRTPSRTGGPPAADSRALTSSLKTRKRQNRFTSRENRGTPMAWPANERATQAKCFLFK</sequence>
<dbReference type="EMBL" id="DS028095">
    <property type="protein sequence ID" value="KMP05537.1"/>
    <property type="molecule type" value="Genomic_DNA"/>
</dbReference>
<reference evidence="3" key="1">
    <citation type="journal article" date="2010" name="Genome Res.">
        <title>Population genomic sequencing of Coccidioides fungi reveals recent hybridization and transposon control.</title>
        <authorList>
            <person name="Neafsey D.E."/>
            <person name="Barker B.M."/>
            <person name="Sharpton T.J."/>
            <person name="Stajich J.E."/>
            <person name="Park D.J."/>
            <person name="Whiston E."/>
            <person name="Hung C.-Y."/>
            <person name="McMahan C."/>
            <person name="White J."/>
            <person name="Sykes S."/>
            <person name="Heiman D."/>
            <person name="Young S."/>
            <person name="Zeng Q."/>
            <person name="Abouelleil A."/>
            <person name="Aftuck L."/>
            <person name="Bessette D."/>
            <person name="Brown A."/>
            <person name="FitzGerald M."/>
            <person name="Lui A."/>
            <person name="Macdonald J.P."/>
            <person name="Priest M."/>
            <person name="Orbach M.J."/>
            <person name="Galgiani J.N."/>
            <person name="Kirkland T.N."/>
            <person name="Cole G.T."/>
            <person name="Birren B.W."/>
            <person name="Henn M.R."/>
            <person name="Taylor J.W."/>
            <person name="Rounsley S.D."/>
        </authorList>
    </citation>
    <scope>NUCLEOTIDE SEQUENCE [LARGE SCALE GENOMIC DNA]</scope>
    <source>
        <strain evidence="3">RMSCC 2394</strain>
    </source>
</reference>
<proteinExistence type="predicted"/>
<feature type="region of interest" description="Disordered" evidence="1">
    <location>
        <begin position="1"/>
        <end position="88"/>
    </location>
</feature>
<gene>
    <name evidence="2" type="ORF">CIRG_05218</name>
</gene>
<accession>A0A0J7B6H2</accession>
<organism evidence="2 3">
    <name type="scientific">Coccidioides immitis RMSCC 2394</name>
    <dbReference type="NCBI Taxonomy" id="404692"/>
    <lineage>
        <taxon>Eukaryota</taxon>
        <taxon>Fungi</taxon>
        <taxon>Dikarya</taxon>
        <taxon>Ascomycota</taxon>
        <taxon>Pezizomycotina</taxon>
        <taxon>Eurotiomycetes</taxon>
        <taxon>Eurotiomycetidae</taxon>
        <taxon>Onygenales</taxon>
        <taxon>Onygenaceae</taxon>
        <taxon>Coccidioides</taxon>
    </lineage>
</organism>
<evidence type="ECO:0000256" key="1">
    <source>
        <dbReference type="SAM" id="MobiDB-lite"/>
    </source>
</evidence>
<dbReference type="AlphaFoldDB" id="A0A0J7B6H2"/>